<feature type="transmembrane region" description="Helical" evidence="11">
    <location>
        <begin position="222"/>
        <end position="251"/>
    </location>
</feature>
<accession>A0ABS1DHI3</accession>
<evidence type="ECO:0000256" key="2">
    <source>
        <dbReference type="ARBA" id="ARBA00005551"/>
    </source>
</evidence>
<evidence type="ECO:0000256" key="8">
    <source>
        <dbReference type="ARBA" id="ARBA00022989"/>
    </source>
</evidence>
<gene>
    <name evidence="13" type="ORF">CKO28_15190</name>
</gene>
<keyword evidence="9" id="KW-0406">Ion transport</keyword>
<dbReference type="NCBIfam" id="TIGR00932">
    <property type="entry name" value="2a37"/>
    <property type="match status" value="1"/>
</dbReference>
<keyword evidence="3" id="KW-0813">Transport</keyword>
<feature type="transmembrane region" description="Helical" evidence="11">
    <location>
        <begin position="90"/>
        <end position="113"/>
    </location>
</feature>
<evidence type="ECO:0000256" key="11">
    <source>
        <dbReference type="SAM" id="Phobius"/>
    </source>
</evidence>
<dbReference type="InterPro" id="IPR006153">
    <property type="entry name" value="Cation/H_exchanger_TM"/>
</dbReference>
<feature type="transmembrane region" description="Helical" evidence="11">
    <location>
        <begin position="6"/>
        <end position="27"/>
    </location>
</feature>
<evidence type="ECO:0000256" key="6">
    <source>
        <dbReference type="ARBA" id="ARBA00022692"/>
    </source>
</evidence>
<feature type="transmembrane region" description="Helical" evidence="11">
    <location>
        <begin position="296"/>
        <end position="318"/>
    </location>
</feature>
<evidence type="ECO:0000256" key="5">
    <source>
        <dbReference type="ARBA" id="ARBA00022538"/>
    </source>
</evidence>
<keyword evidence="4" id="KW-0050">Antiport</keyword>
<dbReference type="Proteomes" id="UP001296873">
    <property type="component" value="Unassembled WGS sequence"/>
</dbReference>
<keyword evidence="8 11" id="KW-1133">Transmembrane helix</keyword>
<dbReference type="InterPro" id="IPR038770">
    <property type="entry name" value="Na+/solute_symporter_sf"/>
</dbReference>
<dbReference type="PROSITE" id="PS51201">
    <property type="entry name" value="RCK_N"/>
    <property type="match status" value="1"/>
</dbReference>
<dbReference type="EMBL" id="NRRL01000047">
    <property type="protein sequence ID" value="MBK1669382.1"/>
    <property type="molecule type" value="Genomic_DNA"/>
</dbReference>
<comment type="caution">
    <text evidence="13">The sequence shown here is derived from an EMBL/GenBank/DDBJ whole genome shotgun (WGS) entry which is preliminary data.</text>
</comment>
<dbReference type="Gene3D" id="3.40.50.720">
    <property type="entry name" value="NAD(P)-binding Rossmann-like Domain"/>
    <property type="match status" value="1"/>
</dbReference>
<feature type="transmembrane region" description="Helical" evidence="11">
    <location>
        <begin position="362"/>
        <end position="381"/>
    </location>
</feature>
<feature type="transmembrane region" description="Helical" evidence="11">
    <location>
        <begin position="188"/>
        <end position="210"/>
    </location>
</feature>
<dbReference type="InterPro" id="IPR036291">
    <property type="entry name" value="NAD(P)-bd_dom_sf"/>
</dbReference>
<feature type="transmembrane region" description="Helical" evidence="11">
    <location>
        <begin position="34"/>
        <end position="53"/>
    </location>
</feature>
<evidence type="ECO:0000256" key="9">
    <source>
        <dbReference type="ARBA" id="ARBA00023065"/>
    </source>
</evidence>
<dbReference type="InterPro" id="IPR003148">
    <property type="entry name" value="RCK_N"/>
</dbReference>
<dbReference type="Pfam" id="PF02254">
    <property type="entry name" value="TrkA_N"/>
    <property type="match status" value="1"/>
</dbReference>
<evidence type="ECO:0000256" key="3">
    <source>
        <dbReference type="ARBA" id="ARBA00022448"/>
    </source>
</evidence>
<evidence type="ECO:0000313" key="13">
    <source>
        <dbReference type="EMBL" id="MBK1669382.1"/>
    </source>
</evidence>
<dbReference type="InterPro" id="IPR004771">
    <property type="entry name" value="K/H_exchanger"/>
</dbReference>
<keyword evidence="5" id="KW-0633">Potassium transport</keyword>
<dbReference type="PANTHER" id="PTHR46157:SF4">
    <property type="entry name" value="K(+) EFFLUX ANTIPORTER 3, CHLOROPLASTIC"/>
    <property type="match status" value="1"/>
</dbReference>
<evidence type="ECO:0000256" key="4">
    <source>
        <dbReference type="ARBA" id="ARBA00022449"/>
    </source>
</evidence>
<evidence type="ECO:0000256" key="7">
    <source>
        <dbReference type="ARBA" id="ARBA00022958"/>
    </source>
</evidence>
<feature type="domain" description="RCK N-terminal" evidence="12">
    <location>
        <begin position="404"/>
        <end position="520"/>
    </location>
</feature>
<feature type="transmembrane region" description="Helical" evidence="11">
    <location>
        <begin position="119"/>
        <end position="139"/>
    </location>
</feature>
<comment type="subcellular location">
    <subcellularLocation>
        <location evidence="1">Membrane</location>
        <topology evidence="1">Multi-pass membrane protein</topology>
    </subcellularLocation>
</comment>
<evidence type="ECO:0000256" key="1">
    <source>
        <dbReference type="ARBA" id="ARBA00004141"/>
    </source>
</evidence>
<dbReference type="PANTHER" id="PTHR46157">
    <property type="entry name" value="K(+) EFFLUX ANTIPORTER 3, CHLOROPLASTIC"/>
    <property type="match status" value="1"/>
</dbReference>
<sequence length="606" mass="64696">MDHGAGHEFLYSALMLLAAGVIGVWVAKQAGLGSVIGYLLAGVAIGPWGLGAFTDVERILEFAELGIVLLLFVIGLELAPARLWSLRRAVFGLGALQVLGTGAVLAVGAYLLGFAPKPAAVIGLTLALSSTAFAIQVLSEKRQLTTRAGRSAFAVLLFQDFAVIPLLAAMPVLAVGGQAMDLDRLVEAGKVIVLLVLIVVGARVVLRYALRLVAMTGVREIFAAAALLTVIGMALLLEAVGLSMALGAFLAGVLLADSDYRHALEADIDPFRGLLLGLFFMAVGMSVNLGLLQAQLLTVVAGVVALVGTKGLILYGLGRWHGLRPGAARRFAALLSQGGEFAFVLLTAAVGRGLLERAVSDLVTLIVIASMLTTPLLVALAERLDPAPARPAPSPDEADVPPKEGRVIIAGFGRFGQIVGRVLRARGISFTALESDPVQVDFVQQFGNKVYYGDAARTDLLRAAGADDSDALVVAVDDGEIAVRTVEAAKTTFPKLKVYARARDRRHAYQLMDAGADVVIRETFHSALETTRDLLIHLGLSEQESRRLTETFQRHDEARLAHDYQHHSDEQRLVYLARQSAEELEDLFRRDAEEDVLETARDRKAG</sequence>
<keyword evidence="10 11" id="KW-0472">Membrane</keyword>
<evidence type="ECO:0000313" key="14">
    <source>
        <dbReference type="Proteomes" id="UP001296873"/>
    </source>
</evidence>
<reference evidence="13 14" key="1">
    <citation type="journal article" date="2020" name="Microorganisms">
        <title>Osmotic Adaptation and Compatible Solute Biosynthesis of Phototrophic Bacteria as Revealed from Genome Analyses.</title>
        <authorList>
            <person name="Imhoff J.F."/>
            <person name="Rahn T."/>
            <person name="Kunzel S."/>
            <person name="Keller A."/>
            <person name="Neulinger S.C."/>
        </authorList>
    </citation>
    <scope>NUCLEOTIDE SEQUENCE [LARGE SCALE GENOMIC DNA]</scope>
    <source>
        <strain evidence="13 14">DSM 9895</strain>
    </source>
</reference>
<dbReference type="RefSeq" id="WP_200341714.1">
    <property type="nucleotide sequence ID" value="NZ_NRRL01000047.1"/>
</dbReference>
<name>A0ABS1DHI3_9PROT</name>
<dbReference type="Pfam" id="PF00999">
    <property type="entry name" value="Na_H_Exchanger"/>
    <property type="match status" value="1"/>
</dbReference>
<organism evidence="13 14">
    <name type="scientific">Rhodovibrio sodomensis</name>
    <dbReference type="NCBI Taxonomy" id="1088"/>
    <lineage>
        <taxon>Bacteria</taxon>
        <taxon>Pseudomonadati</taxon>
        <taxon>Pseudomonadota</taxon>
        <taxon>Alphaproteobacteria</taxon>
        <taxon>Rhodospirillales</taxon>
        <taxon>Rhodovibrionaceae</taxon>
        <taxon>Rhodovibrio</taxon>
    </lineage>
</organism>
<dbReference type="Gene3D" id="1.20.1530.20">
    <property type="match status" value="1"/>
</dbReference>
<keyword evidence="6 11" id="KW-0812">Transmembrane</keyword>
<protein>
    <recommendedName>
        <fullName evidence="12">RCK N-terminal domain-containing protein</fullName>
    </recommendedName>
</protein>
<evidence type="ECO:0000256" key="10">
    <source>
        <dbReference type="ARBA" id="ARBA00023136"/>
    </source>
</evidence>
<dbReference type="SUPFAM" id="SSF51735">
    <property type="entry name" value="NAD(P)-binding Rossmann-fold domains"/>
    <property type="match status" value="1"/>
</dbReference>
<proteinExistence type="inferred from homology"/>
<keyword evidence="7" id="KW-0630">Potassium</keyword>
<feature type="transmembrane region" description="Helical" evidence="11">
    <location>
        <begin position="59"/>
        <end position="78"/>
    </location>
</feature>
<feature type="transmembrane region" description="Helical" evidence="11">
    <location>
        <begin position="330"/>
        <end position="350"/>
    </location>
</feature>
<feature type="transmembrane region" description="Helical" evidence="11">
    <location>
        <begin position="151"/>
        <end position="176"/>
    </location>
</feature>
<keyword evidence="14" id="KW-1185">Reference proteome</keyword>
<feature type="transmembrane region" description="Helical" evidence="11">
    <location>
        <begin position="271"/>
        <end position="289"/>
    </location>
</feature>
<comment type="similarity">
    <text evidence="2">Belongs to the monovalent cation:proton antiporter 2 (CPA2) transporter (TC 2.A.37) family.</text>
</comment>
<evidence type="ECO:0000259" key="12">
    <source>
        <dbReference type="PROSITE" id="PS51201"/>
    </source>
</evidence>